<dbReference type="EMBL" id="JBHSEI010000001">
    <property type="protein sequence ID" value="MFC4637462.1"/>
    <property type="molecule type" value="Genomic_DNA"/>
</dbReference>
<comment type="caution">
    <text evidence="2">The sequence shown here is derived from an EMBL/GenBank/DDBJ whole genome shotgun (WGS) entry which is preliminary data.</text>
</comment>
<name>A0ABV9I577_9DEIO</name>
<reference evidence="3" key="1">
    <citation type="journal article" date="2019" name="Int. J. Syst. Evol. Microbiol.">
        <title>The Global Catalogue of Microorganisms (GCM) 10K type strain sequencing project: providing services to taxonomists for standard genome sequencing and annotation.</title>
        <authorList>
            <consortium name="The Broad Institute Genomics Platform"/>
            <consortium name="The Broad Institute Genome Sequencing Center for Infectious Disease"/>
            <person name="Wu L."/>
            <person name="Ma J."/>
        </authorList>
    </citation>
    <scope>NUCLEOTIDE SEQUENCE [LARGE SCALE GENOMIC DNA]</scope>
    <source>
        <strain evidence="3">CCUG 55995</strain>
    </source>
</reference>
<accession>A0ABV9I577</accession>
<sequence length="96" mass="11183">MELALLPIRPGQTASFEAAFREAQPLLAVQPGYVRHELQRCLEDDHRYVLLVWWQTLEDHTVGFRGSPEYAQWRALLHPFYEPFPLVEHFSPVPLG</sequence>
<dbReference type="InterPro" id="IPR007138">
    <property type="entry name" value="ABM_dom"/>
</dbReference>
<proteinExistence type="predicted"/>
<keyword evidence="2" id="KW-0560">Oxidoreductase</keyword>
<dbReference type="RefSeq" id="WP_380060695.1">
    <property type="nucleotide sequence ID" value="NZ_JBHSEI010000001.1"/>
</dbReference>
<dbReference type="Proteomes" id="UP001595952">
    <property type="component" value="Unassembled WGS sequence"/>
</dbReference>
<gene>
    <name evidence="2" type="ORF">ACFO0D_03800</name>
</gene>
<keyword evidence="3" id="KW-1185">Reference proteome</keyword>
<dbReference type="EC" id="1.14.-.-" evidence="2"/>
<dbReference type="Pfam" id="PF03992">
    <property type="entry name" value="ABM"/>
    <property type="match status" value="1"/>
</dbReference>
<organism evidence="2 3">
    <name type="scientific">Deinococcus hohokamensis</name>
    <dbReference type="NCBI Taxonomy" id="309883"/>
    <lineage>
        <taxon>Bacteria</taxon>
        <taxon>Thermotogati</taxon>
        <taxon>Deinococcota</taxon>
        <taxon>Deinococci</taxon>
        <taxon>Deinococcales</taxon>
        <taxon>Deinococcaceae</taxon>
        <taxon>Deinococcus</taxon>
    </lineage>
</organism>
<dbReference type="InterPro" id="IPR011008">
    <property type="entry name" value="Dimeric_a/b-barrel"/>
</dbReference>
<keyword evidence="2" id="KW-0503">Monooxygenase</keyword>
<feature type="domain" description="ABM" evidence="1">
    <location>
        <begin position="1"/>
        <end position="90"/>
    </location>
</feature>
<dbReference type="Gene3D" id="3.30.70.100">
    <property type="match status" value="1"/>
</dbReference>
<evidence type="ECO:0000313" key="2">
    <source>
        <dbReference type="EMBL" id="MFC4637462.1"/>
    </source>
</evidence>
<dbReference type="PROSITE" id="PS51725">
    <property type="entry name" value="ABM"/>
    <property type="match status" value="1"/>
</dbReference>
<dbReference type="GO" id="GO:0004497">
    <property type="term" value="F:monooxygenase activity"/>
    <property type="evidence" value="ECO:0007669"/>
    <property type="project" value="UniProtKB-KW"/>
</dbReference>
<evidence type="ECO:0000259" key="1">
    <source>
        <dbReference type="PROSITE" id="PS51725"/>
    </source>
</evidence>
<evidence type="ECO:0000313" key="3">
    <source>
        <dbReference type="Proteomes" id="UP001595952"/>
    </source>
</evidence>
<dbReference type="SUPFAM" id="SSF54909">
    <property type="entry name" value="Dimeric alpha+beta barrel"/>
    <property type="match status" value="1"/>
</dbReference>
<protein>
    <submittedName>
        <fullName evidence="2">Antibiotic biosynthesis monooxygenase family protein</fullName>
        <ecNumber evidence="2">1.14.-.-</ecNumber>
    </submittedName>
</protein>